<feature type="region of interest" description="Disordered" evidence="2">
    <location>
        <begin position="1366"/>
        <end position="1392"/>
    </location>
</feature>
<feature type="compositionally biased region" description="Low complexity" evidence="2">
    <location>
        <begin position="846"/>
        <end position="856"/>
    </location>
</feature>
<sequence>MQAGGTPLLAPSTSEGVAVHVSRLTMEPPAPTGEAGPCAASKDQSAGEAVDPITTAPSISIPIPTRESPPVALELQRADSPPHVSIASLPKHCEAPCNAARGGRLLPGRRRILRAAAKQLAAVELLREQLDVSAVDIDTHCMPPPTAGHSCSPPQQQQQGQTSEPLPPSSQGRHLELLRLHALLQAAVGAEQDLVVVGLHQVATQHRHAWAACVAAAFAAAEGTAARALERHLYGGECSCVSGGGGAETAVAAAASRRSSVTHYEQIVPLDASPHHNQLLLVYVHPSHLPNITLLSIAKSRLGSFCCRTLQHNYSQPWGLSAATQRRLHQLREQRKQQQKEQQQQQQQRMDFFFNFTHFLGLSDVAVGTQAAPAPPVAAAAASAAAAATGDPDAEETRRPHLYPIHLRGLSRRQWRLQERLERQRQQDGICCSRRCSALPGGSSSMPPNNSSNTNSRSGCGCELFQEGFAYGGVAARVLIGATPVVFACADVKLNEEALEICNSGSCCTRCPQQAHNEAGAYKERTAAGGSTGMSSKVGEAAAQEHRREVAWRKILTRAVQRQQLLAILAEGGPKGDTCVAAAGADRQRRLQELQQLDISTKESPGFFCCRVPQRATGPQLLSFQEAGKMAQWRRPAWTTEFFKGDCVGAREETPAWLLGGAPSGVPGEMPGGSSEVCGGVIARFWVRWMSCRLVVERVDTERQEGRCLSKLVIDPPLLQLPPVRPFEPMELKISLSNPHATLPTAYSVYCLSDSGKSIVPLSHVSYWHGALSRKWLGGPLWEAQSLRSMSSSESALRPPKDLQLPPQRRQQQLLQWEAERLQEQTEEKRRASGTQVDTPRDTSGAELAATAAAAESTDEVRQPMRLESGLALFKKIPIRAPRLEGAEVMKAPEERLKEKSIVPSGDSCGFSCRYEGRCGEPLGWLLVDWPQGFLKGGETRVLSMLLNIQEGIYRAQELACGVLVLRLEDSRQDFFFCLAASLIPSLLGAELQPLALLGDRPLLPETPPKAAAAAQTPAQPAAAAEEPSAAAAVAPLAQTNQTGAKGVTDAKQRVQGSDKACGGAEVNSSLLPLPKELWWLLSHLHSKSQAAATSLGPQVRHTNRYRRKRREEGGGDEGQFAVGQHQGFATGSSTSNSSSNSDSSSSSSDTSDSNSECHDDHFSGGLPCSSNFREKQQRGLLGSLSGESLTRDVVKFLSVAGGDSFTWPSFLAGSDTYMQRQTLCSNPPTAAAVDSDDRLPCCRYSSNNRRNSRRRRMRTPTGEREESERSTLSETFKHCPSCCRGPLEREVAFLRACLERGVEVPSGISVGAALAVRLKHVPFCLSFHDEIYGETPAAAEEEPPRNAFISVISALNGLLQAAMSSKGPNSFAGSTGPKPGGPYPGGSCGTEGAPSGDNRRCVVAATAAAGAESWDCTSARKARGYEASEEEATRGAGEKGTSPPSEPNRCPHKGPLRRILCLESVGAAELLRHAVLLWAGVWLLKSCRPAVRQAVLGHFITRV</sequence>
<gene>
    <name evidence="3" type="ORF">EMWEY_00019280</name>
</gene>
<dbReference type="VEuPathDB" id="ToxoDB:EMWEY_00019280"/>
<reference evidence="3" key="2">
    <citation type="submission" date="2013-10" db="EMBL/GenBank/DDBJ databases">
        <authorList>
            <person name="Aslett M."/>
        </authorList>
    </citation>
    <scope>NUCLEOTIDE SEQUENCE [LARGE SCALE GENOMIC DNA]</scope>
    <source>
        <strain evidence="3">Weybridge</strain>
    </source>
</reference>
<proteinExistence type="predicted"/>
<reference evidence="3" key="1">
    <citation type="submission" date="2013-10" db="EMBL/GenBank/DDBJ databases">
        <title>Genomic analysis of the causative agents of coccidiosis in chickens.</title>
        <authorList>
            <person name="Reid A.J."/>
            <person name="Blake D."/>
            <person name="Billington K."/>
            <person name="Browne H."/>
            <person name="Dunn M."/>
            <person name="Hung S."/>
            <person name="Kawahara F."/>
            <person name="Miranda-Saavedra D."/>
            <person name="Mourier T."/>
            <person name="Nagra H."/>
            <person name="Otto T.D."/>
            <person name="Rawlings N."/>
            <person name="Sanchez A."/>
            <person name="Sanders M."/>
            <person name="Subramaniam C."/>
            <person name="Tay Y."/>
            <person name="Dear P."/>
            <person name="Doerig C."/>
            <person name="Gruber A."/>
            <person name="Parkinson J."/>
            <person name="Shirley M."/>
            <person name="Wan K.L."/>
            <person name="Berriman M."/>
            <person name="Tomley F."/>
            <person name="Pain A."/>
        </authorList>
    </citation>
    <scope>NUCLEOTIDE SEQUENCE [LARGE SCALE GENOMIC DNA]</scope>
    <source>
        <strain evidence="3">Weybridge</strain>
    </source>
</reference>
<feature type="region of interest" description="Disordered" evidence="2">
    <location>
        <begin position="1426"/>
        <end position="1452"/>
    </location>
</feature>
<feature type="compositionally biased region" description="Low complexity" evidence="2">
    <location>
        <begin position="1133"/>
        <end position="1155"/>
    </location>
</feature>
<dbReference type="RefSeq" id="XP_013333176.1">
    <property type="nucleotide sequence ID" value="XM_013477722.1"/>
</dbReference>
<evidence type="ECO:0000256" key="1">
    <source>
        <dbReference type="SAM" id="Coils"/>
    </source>
</evidence>
<feature type="region of interest" description="Disordered" evidence="2">
    <location>
        <begin position="1008"/>
        <end position="1032"/>
    </location>
</feature>
<feature type="coiled-coil region" evidence="1">
    <location>
        <begin position="321"/>
        <end position="348"/>
    </location>
</feature>
<protein>
    <submittedName>
        <fullName evidence="3">Uncharacterized protein</fullName>
    </submittedName>
</protein>
<organism evidence="3 4">
    <name type="scientific">Eimeria maxima</name>
    <name type="common">Coccidian parasite</name>
    <dbReference type="NCBI Taxonomy" id="5804"/>
    <lineage>
        <taxon>Eukaryota</taxon>
        <taxon>Sar</taxon>
        <taxon>Alveolata</taxon>
        <taxon>Apicomplexa</taxon>
        <taxon>Conoidasida</taxon>
        <taxon>Coccidia</taxon>
        <taxon>Eucoccidiorida</taxon>
        <taxon>Eimeriorina</taxon>
        <taxon>Eimeriidae</taxon>
        <taxon>Eimeria</taxon>
    </lineage>
</organism>
<dbReference type="Proteomes" id="UP000030763">
    <property type="component" value="Unassembled WGS sequence"/>
</dbReference>
<dbReference type="EMBL" id="HG718971">
    <property type="protein sequence ID" value="CDJ56525.1"/>
    <property type="molecule type" value="Genomic_DNA"/>
</dbReference>
<feature type="region of interest" description="Disordered" evidence="2">
    <location>
        <begin position="139"/>
        <end position="171"/>
    </location>
</feature>
<keyword evidence="1" id="KW-0175">Coiled coil</keyword>
<dbReference type="GeneID" id="25335914"/>
<feature type="region of interest" description="Disordered" evidence="2">
    <location>
        <begin position="1"/>
        <end position="49"/>
    </location>
</feature>
<dbReference type="OrthoDB" id="346473at2759"/>
<name>U6M4E5_EIMMA</name>
<feature type="region of interest" description="Disordered" evidence="2">
    <location>
        <begin position="1090"/>
        <end position="1162"/>
    </location>
</feature>
<dbReference type="OMA" id="QHRHAWA"/>
<accession>U6M4E5</accession>
<feature type="region of interest" description="Disordered" evidence="2">
    <location>
        <begin position="1246"/>
        <end position="1270"/>
    </location>
</feature>
<keyword evidence="4" id="KW-1185">Reference proteome</keyword>
<feature type="region of interest" description="Disordered" evidence="2">
    <location>
        <begin position="823"/>
        <end position="862"/>
    </location>
</feature>
<evidence type="ECO:0000256" key="2">
    <source>
        <dbReference type="SAM" id="MobiDB-lite"/>
    </source>
</evidence>
<evidence type="ECO:0000313" key="3">
    <source>
        <dbReference type="EMBL" id="CDJ56525.1"/>
    </source>
</evidence>
<evidence type="ECO:0000313" key="4">
    <source>
        <dbReference type="Proteomes" id="UP000030763"/>
    </source>
</evidence>
<feature type="compositionally biased region" description="Basic and acidic residues" evidence="2">
    <location>
        <begin position="1426"/>
        <end position="1438"/>
    </location>
</feature>